<feature type="non-terminal residue" evidence="1">
    <location>
        <position position="45"/>
    </location>
</feature>
<protein>
    <recommendedName>
        <fullName evidence="2">Secreted protein</fullName>
    </recommendedName>
</protein>
<comment type="caution">
    <text evidence="1">The sequence shown here is derived from an EMBL/GenBank/DDBJ whole genome shotgun (WGS) entry which is preliminary data.</text>
</comment>
<evidence type="ECO:0000313" key="1">
    <source>
        <dbReference type="EMBL" id="GAJ11790.1"/>
    </source>
</evidence>
<reference evidence="1" key="1">
    <citation type="journal article" date="2014" name="Front. Microbiol.">
        <title>High frequency of phylogenetically diverse reductive dehalogenase-homologous genes in deep subseafloor sedimentary metagenomes.</title>
        <authorList>
            <person name="Kawai M."/>
            <person name="Futagami T."/>
            <person name="Toyoda A."/>
            <person name="Takaki Y."/>
            <person name="Nishi S."/>
            <person name="Hori S."/>
            <person name="Arai W."/>
            <person name="Tsubouchi T."/>
            <person name="Morono Y."/>
            <person name="Uchiyama I."/>
            <person name="Ito T."/>
            <person name="Fujiyama A."/>
            <person name="Inagaki F."/>
            <person name="Takami H."/>
        </authorList>
    </citation>
    <scope>NUCLEOTIDE SEQUENCE</scope>
    <source>
        <strain evidence="1">Expedition CK06-06</strain>
    </source>
</reference>
<proteinExistence type="predicted"/>
<dbReference type="AlphaFoldDB" id="X1VQZ3"/>
<name>X1VQZ3_9ZZZZ</name>
<organism evidence="1">
    <name type="scientific">marine sediment metagenome</name>
    <dbReference type="NCBI Taxonomy" id="412755"/>
    <lineage>
        <taxon>unclassified sequences</taxon>
        <taxon>metagenomes</taxon>
        <taxon>ecological metagenomes</taxon>
    </lineage>
</organism>
<evidence type="ECO:0008006" key="2">
    <source>
        <dbReference type="Google" id="ProtNLM"/>
    </source>
</evidence>
<gene>
    <name evidence="1" type="ORF">S12H4_54629</name>
</gene>
<sequence length="45" mass="4969">MNKKIISVFICLLLIGMIPVAAGMSNYKDKIETEADSDTDSNNTY</sequence>
<accession>X1VQZ3</accession>
<dbReference type="EMBL" id="BARW01034939">
    <property type="protein sequence ID" value="GAJ11790.1"/>
    <property type="molecule type" value="Genomic_DNA"/>
</dbReference>